<keyword evidence="2 5" id="KW-0813">Transport</keyword>
<gene>
    <name evidence="8" type="ORF">jhhlp_001148</name>
</gene>
<organism evidence="8 9">
    <name type="scientific">Lomentospora prolificans</name>
    <dbReference type="NCBI Taxonomy" id="41688"/>
    <lineage>
        <taxon>Eukaryota</taxon>
        <taxon>Fungi</taxon>
        <taxon>Dikarya</taxon>
        <taxon>Ascomycota</taxon>
        <taxon>Pezizomycotina</taxon>
        <taxon>Sordariomycetes</taxon>
        <taxon>Hypocreomycetidae</taxon>
        <taxon>Microascales</taxon>
        <taxon>Microascaceae</taxon>
        <taxon>Lomentospora</taxon>
    </lineage>
</organism>
<keyword evidence="3 5" id="KW-0268">Exocytosis</keyword>
<dbReference type="Proteomes" id="UP000233524">
    <property type="component" value="Unassembled WGS sequence"/>
</dbReference>
<evidence type="ECO:0000256" key="1">
    <source>
        <dbReference type="ARBA" id="ARBA00007944"/>
    </source>
</evidence>
<dbReference type="FunFam" id="1.20.58.670:FF:000004">
    <property type="entry name" value="Exocyst complex component SEC15"/>
    <property type="match status" value="1"/>
</dbReference>
<dbReference type="EMBL" id="NLAX01000004">
    <property type="protein sequence ID" value="PKS11854.1"/>
    <property type="molecule type" value="Genomic_DNA"/>
</dbReference>
<evidence type="ECO:0000259" key="6">
    <source>
        <dbReference type="Pfam" id="PF04091"/>
    </source>
</evidence>
<dbReference type="InParanoid" id="A0A2N3NHE0"/>
<feature type="domain" description="Exocyst complex subunit EXOC6/Sec15 C-terminal" evidence="6">
    <location>
        <begin position="461"/>
        <end position="696"/>
    </location>
</feature>
<accession>A0A2N3NHE0</accession>
<dbReference type="AlphaFoldDB" id="A0A2N3NHE0"/>
<dbReference type="Gene3D" id="1.20.58.670">
    <property type="entry name" value="Dsl1p vesicle tethering complex, Tip20p subunit, domain D"/>
    <property type="match status" value="1"/>
</dbReference>
<comment type="caution">
    <text evidence="8">The sequence shown here is derived from an EMBL/GenBank/DDBJ whole genome shotgun (WGS) entry which is preliminary data.</text>
</comment>
<evidence type="ECO:0000256" key="4">
    <source>
        <dbReference type="ARBA" id="ARBA00023054"/>
    </source>
</evidence>
<proteinExistence type="inferred from homology"/>
<evidence type="ECO:0000313" key="8">
    <source>
        <dbReference type="EMBL" id="PKS11854.1"/>
    </source>
</evidence>
<name>A0A2N3NHE0_9PEZI</name>
<dbReference type="OrthoDB" id="10267033at2759"/>
<dbReference type="InterPro" id="IPR046361">
    <property type="entry name" value="EXOC6/Sec15_C"/>
</dbReference>
<dbReference type="GO" id="GO:0000145">
    <property type="term" value="C:exocyst"/>
    <property type="evidence" value="ECO:0007669"/>
    <property type="project" value="UniProtKB-UniRule"/>
</dbReference>
<dbReference type="VEuPathDB" id="FungiDB:jhhlp_001148"/>
<evidence type="ECO:0000256" key="2">
    <source>
        <dbReference type="ARBA" id="ARBA00022448"/>
    </source>
</evidence>
<dbReference type="InterPro" id="IPR042045">
    <property type="entry name" value="EXOC6/Sec15_C_dom1"/>
</dbReference>
<dbReference type="PANTHER" id="PTHR12702">
    <property type="entry name" value="SEC15"/>
    <property type="match status" value="1"/>
</dbReference>
<comment type="function">
    <text evidence="5">Component of the exocyst complex involved in the docking of exocytic vesicles with fusion sites on the plasma membrane.</text>
</comment>
<dbReference type="Gene3D" id="1.10.357.30">
    <property type="entry name" value="Exocyst complex subunit Sec15 C-terminal domain, N-terminal subdomain"/>
    <property type="match status" value="2"/>
</dbReference>
<dbReference type="STRING" id="41688.A0A2N3NHE0"/>
<dbReference type="PANTHER" id="PTHR12702:SF0">
    <property type="entry name" value="EXOCYST COMPLEX COMPONENT 6"/>
    <property type="match status" value="1"/>
</dbReference>
<dbReference type="Pfam" id="PF04091">
    <property type="entry name" value="Sec15_C"/>
    <property type="match status" value="2"/>
</dbReference>
<dbReference type="FunCoup" id="A0A2N3NHE0">
    <property type="interactions" value="533"/>
</dbReference>
<evidence type="ECO:0000256" key="5">
    <source>
        <dbReference type="PIRNR" id="PIRNR025007"/>
    </source>
</evidence>
<dbReference type="GO" id="GO:0006886">
    <property type="term" value="P:intracellular protein transport"/>
    <property type="evidence" value="ECO:0007669"/>
    <property type="project" value="InterPro"/>
</dbReference>
<feature type="domain" description="Exocyst complex subunit EXOC6/Sec15 C-terminal" evidence="6">
    <location>
        <begin position="411"/>
        <end position="460"/>
    </location>
</feature>
<dbReference type="InterPro" id="IPR042044">
    <property type="entry name" value="EXOC6PINT-1/Sec15/Tip20_C_dom2"/>
</dbReference>
<dbReference type="GO" id="GO:0090522">
    <property type="term" value="P:vesicle tethering involved in exocytosis"/>
    <property type="evidence" value="ECO:0007669"/>
    <property type="project" value="UniProtKB-UniRule"/>
</dbReference>
<keyword evidence="4" id="KW-0175">Coiled coil</keyword>
<dbReference type="GO" id="GO:0016020">
    <property type="term" value="C:membrane"/>
    <property type="evidence" value="ECO:0007669"/>
    <property type="project" value="TreeGrafter"/>
</dbReference>
<evidence type="ECO:0000256" key="3">
    <source>
        <dbReference type="ARBA" id="ARBA00022483"/>
    </source>
</evidence>
<reference evidence="8 9" key="1">
    <citation type="journal article" date="2017" name="G3 (Bethesda)">
        <title>First Draft Genome Sequence of the Pathogenic Fungus Lomentospora prolificans (Formerly Scedosporium prolificans).</title>
        <authorList>
            <person name="Luo R."/>
            <person name="Zimin A."/>
            <person name="Workman R."/>
            <person name="Fan Y."/>
            <person name="Pertea G."/>
            <person name="Grossman N."/>
            <person name="Wear M.P."/>
            <person name="Jia B."/>
            <person name="Miller H."/>
            <person name="Casadevall A."/>
            <person name="Timp W."/>
            <person name="Zhang S.X."/>
            <person name="Salzberg S.L."/>
        </authorList>
    </citation>
    <scope>NUCLEOTIDE SEQUENCE [LARGE SCALE GENOMIC DNA]</scope>
    <source>
        <strain evidence="8 9">JHH-5317</strain>
    </source>
</reference>
<dbReference type="PIRSF" id="PIRSF025007">
    <property type="entry name" value="Sec15"/>
    <property type="match status" value="1"/>
</dbReference>
<keyword evidence="9" id="KW-1185">Reference proteome</keyword>
<feature type="domain" description="Exocyst complex component EXOC6/Sec15 N-terminal" evidence="7">
    <location>
        <begin position="55"/>
        <end position="229"/>
    </location>
</feature>
<dbReference type="Pfam" id="PF20651">
    <property type="entry name" value="EXOC6_Sec15_N"/>
    <property type="match status" value="1"/>
</dbReference>
<dbReference type="InterPro" id="IPR048359">
    <property type="entry name" value="EXOC6_Sec15_N"/>
</dbReference>
<evidence type="ECO:0000259" key="7">
    <source>
        <dbReference type="Pfam" id="PF20651"/>
    </source>
</evidence>
<evidence type="ECO:0000313" key="9">
    <source>
        <dbReference type="Proteomes" id="UP000233524"/>
    </source>
</evidence>
<dbReference type="InterPro" id="IPR007225">
    <property type="entry name" value="EXOC6/Sec15"/>
</dbReference>
<sequence length="741" mass="84472">MAMTLPRKTLAYEDYTSAVDQIISPSLDSEFVDQLIHVLKDASSTKRTGALLQTLGDYSNERETDIERIGLTQHEEFLGSVNQLQRIREETVLLTDDILKLNQSIQSSTEQLAEQKQALVNTRAIRQNIIDASDALRASLSILHAVNQAHELIRKKKYYAALKSLDDLQNEHLVPTIQNKYATQQRLADIIQKSIPASQKLISEAVMTDLNTWLFRIRETSQFLGEVAFYHTELRRTRQRKRVEEDKFMTNFKLNSAIELVSDESEEFDVLDNDELQVDFTPLFECLHIYEALGQSDKFRAEYSATRRQQKDLLLPTGVSLLEDDESSLSSLLEGITGFSIIEKATMRRAPQLRSAVDVEELWDSMCQAAVNLTSKALNDVTDAEVLLKIKGFISLFIQTMEGWEYSVTMLDTFLLTLFNKYAELLKRRFSEDFQDIVSTDDYMPMTIQSAEEYEKVVNTKALDELLVDKVCKSLVERLSSQYLGQIVQILINLEHFEIACQELEQLLIRARSSTSAGGPVTLEATEQFRSNKKTAEKRIFELVNSKIDDLVDTAEYDWLATTLASEPSNYMHTLTRYLENIMNSTLLGLPREIKELIYFDALSHAANKILALPLSPEVKHINPNGVAALAKDVQYLTAFVDRLENGEMLKENLDELQQTINLMQSDNHDEFFDISTRNKKYGRVDAMNGPVLLEKYVLTSPLVRTRLFRLTMEYSRLTSTVQGPSRTAALANFSSRFGMK</sequence>
<dbReference type="GO" id="GO:0006893">
    <property type="term" value="P:Golgi to plasma membrane transport"/>
    <property type="evidence" value="ECO:0007669"/>
    <property type="project" value="TreeGrafter"/>
</dbReference>
<comment type="similarity">
    <text evidence="1 5">Belongs to the SEC15 family.</text>
</comment>
<protein>
    <recommendedName>
        <fullName evidence="5">Exocyst complex component SEC15</fullName>
    </recommendedName>
</protein>